<comment type="similarity">
    <text evidence="4">Belongs to the cyclin family.</text>
</comment>
<evidence type="ECO:0000313" key="6">
    <source>
        <dbReference type="EMBL" id="KCW88971.1"/>
    </source>
</evidence>
<dbReference type="PANTHER" id="PTHR10177">
    <property type="entry name" value="CYCLINS"/>
    <property type="match status" value="1"/>
</dbReference>
<dbReference type="Gramene" id="KCW88971">
    <property type="protein sequence ID" value="KCW88971"/>
    <property type="gene ID" value="EUGRSUZ_A01289"/>
</dbReference>
<evidence type="ECO:0000256" key="4">
    <source>
        <dbReference type="RuleBase" id="RU000383"/>
    </source>
</evidence>
<feature type="domain" description="Cyclin-like" evidence="5">
    <location>
        <begin position="87"/>
        <end position="176"/>
    </location>
</feature>
<dbReference type="eggNOG" id="KOG0656">
    <property type="taxonomic scope" value="Eukaryota"/>
</dbReference>
<dbReference type="GO" id="GO:0000082">
    <property type="term" value="P:G1/S transition of mitotic cell cycle"/>
    <property type="evidence" value="ECO:0000318"/>
    <property type="project" value="GO_Central"/>
</dbReference>
<dbReference type="AlphaFoldDB" id="A0A059DF11"/>
<dbReference type="FunCoup" id="A0A059DF11">
    <property type="interactions" value="350"/>
</dbReference>
<dbReference type="Gene3D" id="1.10.472.10">
    <property type="entry name" value="Cyclin-like"/>
    <property type="match status" value="2"/>
</dbReference>
<protein>
    <recommendedName>
        <fullName evidence="5">Cyclin-like domain-containing protein</fullName>
    </recommendedName>
</protein>
<dbReference type="InterPro" id="IPR006671">
    <property type="entry name" value="Cyclin_N"/>
</dbReference>
<keyword evidence="3" id="KW-0131">Cell cycle</keyword>
<reference evidence="6" key="1">
    <citation type="submission" date="2013-07" db="EMBL/GenBank/DDBJ databases">
        <title>The genome of Eucalyptus grandis.</title>
        <authorList>
            <person name="Schmutz J."/>
            <person name="Hayes R."/>
            <person name="Myburg A."/>
            <person name="Tuskan G."/>
            <person name="Grattapaglia D."/>
            <person name="Rokhsar D.S."/>
        </authorList>
    </citation>
    <scope>NUCLEOTIDE SEQUENCE</scope>
    <source>
        <tissue evidence="6">Leaf extractions</tissue>
    </source>
</reference>
<dbReference type="EMBL" id="KK198753">
    <property type="protein sequence ID" value="KCW88971.1"/>
    <property type="molecule type" value="Genomic_DNA"/>
</dbReference>
<dbReference type="InterPro" id="IPR004367">
    <property type="entry name" value="Cyclin_C-dom"/>
</dbReference>
<evidence type="ECO:0000256" key="1">
    <source>
        <dbReference type="ARBA" id="ARBA00022618"/>
    </source>
</evidence>
<gene>
    <name evidence="6" type="ORF">EUGRSUZ_A01289</name>
</gene>
<dbReference type="SUPFAM" id="SSF47954">
    <property type="entry name" value="Cyclin-like"/>
    <property type="match status" value="2"/>
</dbReference>
<sequence length="351" mass="40052">MESLLCDEKWVVSPYSVSDHHAREAFENSGDSEHVCHGGSWFGMTQQDCDAELAICLEKERGYMPESGYVECLEAKGLVFARTRVMQWLIKCRSRLKLSYGTMFLAANYFDRFVSICKCQEWKHWIVELVSIACLSVASKFNETLSTLSLHEIQMEDLDHSFQSSTIQRMELMLLQMLGWRLGPITAYSYVELLTCNSDFLTSHLQEQFITKVNDLLLHSLLDINFVDFRPSVIAASAFQCGFDSVFTLSSTVCLTNYIRQIIGQDQREMDLMKCQKLMEVQIASECFRAITCGSFSYCPSSPVTVLLAERIDVNDDHVDLSIFMVQARSCIGIAKSKKTETKEKHQLNNF</sequence>
<proteinExistence type="inferred from homology"/>
<dbReference type="Pfam" id="PF00134">
    <property type="entry name" value="Cyclin_N"/>
    <property type="match status" value="1"/>
</dbReference>
<accession>A0A059DF11</accession>
<dbReference type="GO" id="GO:0016538">
    <property type="term" value="F:cyclin-dependent protein serine/threonine kinase regulator activity"/>
    <property type="evidence" value="ECO:0000318"/>
    <property type="project" value="GO_Central"/>
</dbReference>
<dbReference type="GO" id="GO:0051301">
    <property type="term" value="P:cell division"/>
    <property type="evidence" value="ECO:0007669"/>
    <property type="project" value="UniProtKB-KW"/>
</dbReference>
<evidence type="ECO:0000259" key="5">
    <source>
        <dbReference type="SMART" id="SM00385"/>
    </source>
</evidence>
<evidence type="ECO:0000256" key="2">
    <source>
        <dbReference type="ARBA" id="ARBA00023127"/>
    </source>
</evidence>
<dbReference type="Pfam" id="PF02984">
    <property type="entry name" value="Cyclin_C"/>
    <property type="match status" value="1"/>
</dbReference>
<dbReference type="GO" id="GO:0005634">
    <property type="term" value="C:nucleus"/>
    <property type="evidence" value="ECO:0000318"/>
    <property type="project" value="GO_Central"/>
</dbReference>
<dbReference type="GO" id="GO:0005737">
    <property type="term" value="C:cytoplasm"/>
    <property type="evidence" value="ECO:0000318"/>
    <property type="project" value="GO_Central"/>
</dbReference>
<evidence type="ECO:0000256" key="3">
    <source>
        <dbReference type="ARBA" id="ARBA00023306"/>
    </source>
</evidence>
<name>A0A059DF11_EUCGR</name>
<dbReference type="OrthoDB" id="62at2759"/>
<dbReference type="SMART" id="SM00385">
    <property type="entry name" value="CYCLIN"/>
    <property type="match status" value="1"/>
</dbReference>
<dbReference type="CDD" id="cd20544">
    <property type="entry name" value="CYCLIN_AtCycD-like_rpt2"/>
    <property type="match status" value="1"/>
</dbReference>
<dbReference type="OMA" id="ISALWCT"/>
<dbReference type="InterPro" id="IPR036915">
    <property type="entry name" value="Cyclin-like_sf"/>
</dbReference>
<keyword evidence="2 4" id="KW-0195">Cyclin</keyword>
<organism evidence="6">
    <name type="scientific">Eucalyptus grandis</name>
    <name type="common">Flooded gum</name>
    <dbReference type="NCBI Taxonomy" id="71139"/>
    <lineage>
        <taxon>Eukaryota</taxon>
        <taxon>Viridiplantae</taxon>
        <taxon>Streptophyta</taxon>
        <taxon>Embryophyta</taxon>
        <taxon>Tracheophyta</taxon>
        <taxon>Spermatophyta</taxon>
        <taxon>Magnoliopsida</taxon>
        <taxon>eudicotyledons</taxon>
        <taxon>Gunneridae</taxon>
        <taxon>Pentapetalae</taxon>
        <taxon>rosids</taxon>
        <taxon>malvids</taxon>
        <taxon>Myrtales</taxon>
        <taxon>Myrtaceae</taxon>
        <taxon>Myrtoideae</taxon>
        <taxon>Eucalypteae</taxon>
        <taxon>Eucalyptus</taxon>
    </lineage>
</organism>
<dbReference type="InParanoid" id="A0A059DF11"/>
<keyword evidence="1" id="KW-0132">Cell division</keyword>
<dbReference type="InterPro" id="IPR039361">
    <property type="entry name" value="Cyclin"/>
</dbReference>
<dbReference type="InterPro" id="IPR013763">
    <property type="entry name" value="Cyclin-like_dom"/>
</dbReference>
<dbReference type="GO" id="GO:0000307">
    <property type="term" value="C:cyclin-dependent protein kinase holoenzyme complex"/>
    <property type="evidence" value="ECO:0000318"/>
    <property type="project" value="GO_Central"/>
</dbReference>
<dbReference type="STRING" id="71139.A0A059DF11"/>
<dbReference type="KEGG" id="egr:104455189"/>